<dbReference type="InterPro" id="IPR036388">
    <property type="entry name" value="WH-like_DNA-bd_sf"/>
</dbReference>
<dbReference type="PATRIC" id="fig|1603606.3.peg.3732"/>
<keyword evidence="2" id="KW-0175">Coiled coil</keyword>
<dbReference type="Pfam" id="PF04337">
    <property type="entry name" value="DUF480"/>
    <property type="match status" value="1"/>
</dbReference>
<feature type="coiled-coil region" evidence="2">
    <location>
        <begin position="186"/>
        <end position="220"/>
    </location>
</feature>
<dbReference type="SUPFAM" id="SSF46785">
    <property type="entry name" value="Winged helix' DNA-binding domain"/>
    <property type="match status" value="2"/>
</dbReference>
<dbReference type="PANTHER" id="PTHR38768">
    <property type="entry name" value="UPF0502 PROTEIN YCEH"/>
    <property type="match status" value="1"/>
</dbReference>
<evidence type="ECO:0000256" key="2">
    <source>
        <dbReference type="SAM" id="Coils"/>
    </source>
</evidence>
<dbReference type="InterPro" id="IPR007432">
    <property type="entry name" value="DUF480"/>
</dbReference>
<evidence type="ECO:0000313" key="3">
    <source>
        <dbReference type="EMBL" id="ALC18188.1"/>
    </source>
</evidence>
<comment type="similarity">
    <text evidence="1">Belongs to the UPF0502 family.</text>
</comment>
<proteinExistence type="inferred from homology"/>
<dbReference type="PANTHER" id="PTHR38768:SF1">
    <property type="entry name" value="UPF0502 PROTEIN YCEH"/>
    <property type="match status" value="1"/>
</dbReference>
<sequence>MTMNLPPLDAVEIRVLGSLVEKELATPEYYPLSLNALTNACNQKSNREPVLALEETDVARALERLRHLGLAMLSAEGGRVPKYRHTLVEKLYLERGELAILCELLLRGAQTVGELRGRSERLHPLADLAAAEGVLQDLMEKEPPLAVRLPRQPGRKEPRFLHLLGGPPDLDFEASAPAPESATLRVRAEAEAIAALEAEVATLRAEVDDLRREMAAFRAQFE</sequence>
<dbReference type="OrthoDB" id="9784785at2"/>
<dbReference type="EMBL" id="CP010802">
    <property type="protein sequence ID" value="ALC18188.1"/>
    <property type="molecule type" value="Genomic_DNA"/>
</dbReference>
<protein>
    <submittedName>
        <fullName evidence="3">Uncharacterized protein</fullName>
    </submittedName>
</protein>
<dbReference type="InterPro" id="IPR036390">
    <property type="entry name" value="WH_DNA-bd_sf"/>
</dbReference>
<dbReference type="Proteomes" id="UP000057158">
    <property type="component" value="Chromosome"/>
</dbReference>
<dbReference type="KEGG" id="des:DSOUD_3473"/>
<evidence type="ECO:0000313" key="4">
    <source>
        <dbReference type="Proteomes" id="UP000057158"/>
    </source>
</evidence>
<name>A0A0M4D5M8_9BACT</name>
<keyword evidence="4" id="KW-1185">Reference proteome</keyword>
<organism evidence="3 4">
    <name type="scientific">Desulfuromonas soudanensis</name>
    <dbReference type="NCBI Taxonomy" id="1603606"/>
    <lineage>
        <taxon>Bacteria</taxon>
        <taxon>Pseudomonadati</taxon>
        <taxon>Thermodesulfobacteriota</taxon>
        <taxon>Desulfuromonadia</taxon>
        <taxon>Desulfuromonadales</taxon>
        <taxon>Desulfuromonadaceae</taxon>
        <taxon>Desulfuromonas</taxon>
    </lineage>
</organism>
<dbReference type="Gene3D" id="1.10.10.10">
    <property type="entry name" value="Winged helix-like DNA-binding domain superfamily/Winged helix DNA-binding domain"/>
    <property type="match status" value="2"/>
</dbReference>
<dbReference type="STRING" id="1603606.DSOUD_3473"/>
<dbReference type="HAMAP" id="MF_01584">
    <property type="entry name" value="UPF0502"/>
    <property type="match status" value="1"/>
</dbReference>
<accession>A0A0M4D5M8</accession>
<gene>
    <name evidence="3" type="ORF">DSOUD_3473</name>
</gene>
<reference evidence="3 4" key="1">
    <citation type="submission" date="2015-07" db="EMBL/GenBank/DDBJ databases">
        <title>Isolation and Genomic Characterization of a Novel Halophilic Metal-Reducing Deltaproteobacterium from the Deep Subsurface.</title>
        <authorList>
            <person name="Badalamenti J.P."/>
            <person name="Summers Z.M."/>
            <person name="Gralnick J.A."/>
            <person name="Bond D.R."/>
        </authorList>
    </citation>
    <scope>NUCLEOTIDE SEQUENCE [LARGE SCALE GENOMIC DNA]</scope>
    <source>
        <strain evidence="3 4">WTL</strain>
    </source>
</reference>
<evidence type="ECO:0000256" key="1">
    <source>
        <dbReference type="HAMAP-Rule" id="MF_01584"/>
    </source>
</evidence>
<dbReference type="AlphaFoldDB" id="A0A0M4D5M8"/>